<accession>A0A392R2B9</accession>
<comment type="caution">
    <text evidence="2">The sequence shown here is derived from an EMBL/GenBank/DDBJ whole genome shotgun (WGS) entry which is preliminary data.</text>
</comment>
<feature type="domain" description="Tf2-1-like SH3-like" evidence="1">
    <location>
        <begin position="102"/>
        <end position="140"/>
    </location>
</feature>
<dbReference type="SUPFAM" id="SSF53098">
    <property type="entry name" value="Ribonuclease H-like"/>
    <property type="match status" value="1"/>
</dbReference>
<dbReference type="InterPro" id="IPR012337">
    <property type="entry name" value="RNaseH-like_sf"/>
</dbReference>
<evidence type="ECO:0000259" key="1">
    <source>
        <dbReference type="Pfam" id="PF24626"/>
    </source>
</evidence>
<evidence type="ECO:0000313" key="3">
    <source>
        <dbReference type="Proteomes" id="UP000265520"/>
    </source>
</evidence>
<dbReference type="InterPro" id="IPR056924">
    <property type="entry name" value="SH3_Tf2-1"/>
</dbReference>
<dbReference type="InterPro" id="IPR036397">
    <property type="entry name" value="RNaseH_sf"/>
</dbReference>
<dbReference type="Gene3D" id="3.30.420.10">
    <property type="entry name" value="Ribonuclease H-like superfamily/Ribonuclease H"/>
    <property type="match status" value="1"/>
</dbReference>
<evidence type="ECO:0000313" key="2">
    <source>
        <dbReference type="EMBL" id="MCI30711.1"/>
    </source>
</evidence>
<proteinExistence type="predicted"/>
<dbReference type="PANTHER" id="PTHR45835:SF99">
    <property type="entry name" value="CHROMO DOMAIN-CONTAINING PROTEIN-RELATED"/>
    <property type="match status" value="1"/>
</dbReference>
<dbReference type="AlphaFoldDB" id="A0A392R2B9"/>
<organism evidence="2 3">
    <name type="scientific">Trifolium medium</name>
    <dbReference type="NCBI Taxonomy" id="97028"/>
    <lineage>
        <taxon>Eukaryota</taxon>
        <taxon>Viridiplantae</taxon>
        <taxon>Streptophyta</taxon>
        <taxon>Embryophyta</taxon>
        <taxon>Tracheophyta</taxon>
        <taxon>Spermatophyta</taxon>
        <taxon>Magnoliopsida</taxon>
        <taxon>eudicotyledons</taxon>
        <taxon>Gunneridae</taxon>
        <taxon>Pentapetalae</taxon>
        <taxon>rosids</taxon>
        <taxon>fabids</taxon>
        <taxon>Fabales</taxon>
        <taxon>Fabaceae</taxon>
        <taxon>Papilionoideae</taxon>
        <taxon>50 kb inversion clade</taxon>
        <taxon>NPAAA clade</taxon>
        <taxon>Hologalegina</taxon>
        <taxon>IRL clade</taxon>
        <taxon>Trifolieae</taxon>
        <taxon>Trifolium</taxon>
    </lineage>
</organism>
<sequence>MLRACVLEDGGTWSKHLHLIEFAYNNSYHSSIGMAPYEALYGRKCRTPLCWTEVGDRGVLGPEIIQETTLKIKSVQEKMKVAQSRQKSYADHGRRPLEFEEGDHVFLRVTPKLGFCGVFKTKKLCPRYIGPYQIIRRVGS</sequence>
<dbReference type="EMBL" id="LXQA010181602">
    <property type="protein sequence ID" value="MCI30711.1"/>
    <property type="molecule type" value="Genomic_DNA"/>
</dbReference>
<dbReference type="PANTHER" id="PTHR45835">
    <property type="entry name" value="YALI0A06105P"/>
    <property type="match status" value="1"/>
</dbReference>
<protein>
    <submittedName>
        <fullName evidence="2">Retrotransposon protein</fullName>
    </submittedName>
</protein>
<keyword evidence="3" id="KW-1185">Reference proteome</keyword>
<dbReference type="Proteomes" id="UP000265520">
    <property type="component" value="Unassembled WGS sequence"/>
</dbReference>
<reference evidence="2 3" key="1">
    <citation type="journal article" date="2018" name="Front. Plant Sci.">
        <title>Red Clover (Trifolium pratense) and Zigzag Clover (T. medium) - A Picture of Genomic Similarities and Differences.</title>
        <authorList>
            <person name="Dluhosova J."/>
            <person name="Istvanek J."/>
            <person name="Nedelnik J."/>
            <person name="Repkova J."/>
        </authorList>
    </citation>
    <scope>NUCLEOTIDE SEQUENCE [LARGE SCALE GENOMIC DNA]</scope>
    <source>
        <strain evidence="3">cv. 10/8</strain>
        <tissue evidence="2">Leaf</tissue>
    </source>
</reference>
<name>A0A392R2B9_9FABA</name>
<dbReference type="GO" id="GO:0003676">
    <property type="term" value="F:nucleic acid binding"/>
    <property type="evidence" value="ECO:0007669"/>
    <property type="project" value="InterPro"/>
</dbReference>
<dbReference type="Pfam" id="PF24626">
    <property type="entry name" value="SH3_Tf2-1"/>
    <property type="match status" value="1"/>
</dbReference>
<feature type="non-terminal residue" evidence="2">
    <location>
        <position position="140"/>
    </location>
</feature>